<accession>F9UJ92</accession>
<name>F9UJ92_9BACT</name>
<keyword evidence="4" id="KW-1185">Reference proteome</keyword>
<proteinExistence type="predicted"/>
<dbReference type="STRING" id="1037410.MCSF7_02751"/>
<sequence>MSDLKKKNNEFDKIIDQELGQNHKQKIKARQEGHIFVVEGVKGFKKAKNSSSKSKPFKKTEPIKEQKHPENCQGSCCVKKTEPSIKKEVVVIKEEVKEEKHPVSCNGTCCKKEPLAPIKEEMVVYTSPLPTEAKEVVESDKIKEQLPCPASCQNQCCKVIEVKEVKLEAKEEVKEEKHPENCQSTCCDPKETIIIKEEKEILNNHSDRNYGLLNLVWTLRKNHEQEIEAKKPKYEIADKWLVSFLIVLLLVALIVISLFLIFHFI</sequence>
<feature type="transmembrane region" description="Helical" evidence="2">
    <location>
        <begin position="240"/>
        <end position="264"/>
    </location>
</feature>
<keyword evidence="2" id="KW-1133">Transmembrane helix</keyword>
<evidence type="ECO:0000256" key="1">
    <source>
        <dbReference type="SAM" id="MobiDB-lite"/>
    </source>
</evidence>
<comment type="caution">
    <text evidence="3">The sequence shown here is derived from an EMBL/GenBank/DDBJ whole genome shotgun (WGS) entry which is preliminary data.</text>
</comment>
<keyword evidence="2" id="KW-0812">Transmembrane</keyword>
<organism evidence="3 4">
    <name type="scientific">Mycoplasmopsis columbina SF7</name>
    <dbReference type="NCBI Taxonomy" id="1037410"/>
    <lineage>
        <taxon>Bacteria</taxon>
        <taxon>Bacillati</taxon>
        <taxon>Mycoplasmatota</taxon>
        <taxon>Mycoplasmoidales</taxon>
        <taxon>Metamycoplasmataceae</taxon>
        <taxon>Mycoplasmopsis</taxon>
    </lineage>
</organism>
<feature type="compositionally biased region" description="Basic and acidic residues" evidence="1">
    <location>
        <begin position="58"/>
        <end position="68"/>
    </location>
</feature>
<evidence type="ECO:0000256" key="2">
    <source>
        <dbReference type="SAM" id="Phobius"/>
    </source>
</evidence>
<dbReference type="RefSeq" id="WP_006608358.1">
    <property type="nucleotide sequence ID" value="NZ_AFXA01000003.1"/>
</dbReference>
<dbReference type="AlphaFoldDB" id="F9UJ92"/>
<feature type="region of interest" description="Disordered" evidence="1">
    <location>
        <begin position="45"/>
        <end position="68"/>
    </location>
</feature>
<evidence type="ECO:0008006" key="5">
    <source>
        <dbReference type="Google" id="ProtNLM"/>
    </source>
</evidence>
<gene>
    <name evidence="3" type="ORF">MCSF7_02751</name>
</gene>
<evidence type="ECO:0000313" key="3">
    <source>
        <dbReference type="EMBL" id="EGV00535.1"/>
    </source>
</evidence>
<dbReference type="Proteomes" id="UP000004978">
    <property type="component" value="Unassembled WGS sequence"/>
</dbReference>
<keyword evidence="2" id="KW-0472">Membrane</keyword>
<reference evidence="3 4" key="1">
    <citation type="journal article" date="2013" name="Genome Announc.">
        <title>Genome Sequence of Mycoplasma columbinum Strain SF7.</title>
        <authorList>
            <person name="Guo Z."/>
            <person name="Xu X."/>
            <person name="Zheng Q."/>
            <person name="Li T."/>
            <person name="Kuang S."/>
            <person name="Zhang Z."/>
            <person name="Chen Y."/>
            <person name="Lu X."/>
            <person name="Zhou R."/>
            <person name="Bi D."/>
            <person name="Jin H."/>
        </authorList>
    </citation>
    <scope>NUCLEOTIDE SEQUENCE [LARGE SCALE GENOMIC DNA]</scope>
    <source>
        <strain evidence="3 4">SF7</strain>
    </source>
</reference>
<dbReference type="EMBL" id="AFXA01000003">
    <property type="protein sequence ID" value="EGV00535.1"/>
    <property type="molecule type" value="Genomic_DNA"/>
</dbReference>
<protein>
    <recommendedName>
        <fullName evidence="5">Transmembrane protein</fullName>
    </recommendedName>
</protein>
<evidence type="ECO:0000313" key="4">
    <source>
        <dbReference type="Proteomes" id="UP000004978"/>
    </source>
</evidence>